<dbReference type="Pfam" id="PF08534">
    <property type="entry name" value="Redoxin"/>
    <property type="match status" value="1"/>
</dbReference>
<dbReference type="RefSeq" id="WP_186975782.1">
    <property type="nucleotide sequence ID" value="NZ_JACOOH010000003.1"/>
</dbReference>
<dbReference type="InterPro" id="IPR013766">
    <property type="entry name" value="Thioredoxin_domain"/>
</dbReference>
<dbReference type="Proteomes" id="UP000646484">
    <property type="component" value="Unassembled WGS sequence"/>
</dbReference>
<name>A0ABR7CZW4_9BACT</name>
<comment type="subcellular location">
    <subcellularLocation>
        <location evidence="1">Cell envelope</location>
    </subcellularLocation>
</comment>
<sequence>MINKTVFMFVFTMLLVGCQSRRTVVSFTSPDMELPETLLSIGNQEWKAVRDTANTIRFELEDVPSGYALLRFGRTGKMIFVERGQDLTVRFTRHVQPGVSRYSFEGGCARENQYMEEQTRPNMRVMNDLSEDDEVIRLLDDTVRQRVEALRALALSPDFTRLESERQRYNVLRSFSVYKKWGNALYPYLKEQLKENPDLLVTEDYQAFLLDGLYAIGGEGQTTPYGYAKGQLEYIVQNIQDTAVADFALNSVLSRYMERRGVESIDGLMDMFRQKVHSPRVRQAVEELYVKWNRVAKGQSIPEFTFLDIDDKEVALSEFKGKYVYIDCWATWCGPCKQQLPALKQLEHKYKGKDIVFVSISSDSDSNKWKNMVKEQKLGGVQLIKTVPTYSEFSDLFMINAIPRFIILDKEGKVFDANVTRPSDPATVELLDGLLL</sequence>
<evidence type="ECO:0000313" key="6">
    <source>
        <dbReference type="EMBL" id="MBC5621221.1"/>
    </source>
</evidence>
<dbReference type="PANTHER" id="PTHR42852">
    <property type="entry name" value="THIOL:DISULFIDE INTERCHANGE PROTEIN DSBE"/>
    <property type="match status" value="1"/>
</dbReference>
<keyword evidence="7" id="KW-1185">Reference proteome</keyword>
<keyword evidence="3" id="KW-1015">Disulfide bond</keyword>
<evidence type="ECO:0000256" key="3">
    <source>
        <dbReference type="ARBA" id="ARBA00023157"/>
    </source>
</evidence>
<accession>A0ABR7CZW4</accession>
<reference evidence="6 7" key="1">
    <citation type="submission" date="2020-08" db="EMBL/GenBank/DDBJ databases">
        <title>Genome public.</title>
        <authorList>
            <person name="Liu C."/>
            <person name="Sun Q."/>
        </authorList>
    </citation>
    <scope>NUCLEOTIDE SEQUENCE [LARGE SCALE GENOMIC DNA]</scope>
    <source>
        <strain evidence="6 7">NSJ-56</strain>
    </source>
</reference>
<evidence type="ECO:0000259" key="5">
    <source>
        <dbReference type="PROSITE" id="PS51352"/>
    </source>
</evidence>
<dbReference type="PANTHER" id="PTHR42852:SF6">
    <property type="entry name" value="THIOL:DISULFIDE INTERCHANGE PROTEIN DSBE"/>
    <property type="match status" value="1"/>
</dbReference>
<dbReference type="EMBL" id="JACOOH010000003">
    <property type="protein sequence ID" value="MBC5621221.1"/>
    <property type="molecule type" value="Genomic_DNA"/>
</dbReference>
<dbReference type="InterPro" id="IPR050553">
    <property type="entry name" value="Thioredoxin_ResA/DsbE_sf"/>
</dbReference>
<protein>
    <submittedName>
        <fullName evidence="6">Redoxin family protein</fullName>
    </submittedName>
</protein>
<gene>
    <name evidence="6" type="ORF">H8S64_08930</name>
</gene>
<dbReference type="InterPro" id="IPR036249">
    <property type="entry name" value="Thioredoxin-like_sf"/>
</dbReference>
<keyword evidence="2" id="KW-0201">Cytochrome c-type biogenesis</keyword>
<comment type="caution">
    <text evidence="6">The sequence shown here is derived from an EMBL/GenBank/DDBJ whole genome shotgun (WGS) entry which is preliminary data.</text>
</comment>
<evidence type="ECO:0000313" key="7">
    <source>
        <dbReference type="Proteomes" id="UP000646484"/>
    </source>
</evidence>
<organism evidence="6 7">
    <name type="scientific">Butyricimonas hominis</name>
    <dbReference type="NCBI Taxonomy" id="2763032"/>
    <lineage>
        <taxon>Bacteria</taxon>
        <taxon>Pseudomonadati</taxon>
        <taxon>Bacteroidota</taxon>
        <taxon>Bacteroidia</taxon>
        <taxon>Bacteroidales</taxon>
        <taxon>Odoribacteraceae</taxon>
        <taxon>Butyricimonas</taxon>
    </lineage>
</organism>
<dbReference type="SUPFAM" id="SSF52833">
    <property type="entry name" value="Thioredoxin-like"/>
    <property type="match status" value="1"/>
</dbReference>
<dbReference type="PROSITE" id="PS51352">
    <property type="entry name" value="THIOREDOXIN_2"/>
    <property type="match status" value="1"/>
</dbReference>
<evidence type="ECO:0000256" key="2">
    <source>
        <dbReference type="ARBA" id="ARBA00022748"/>
    </source>
</evidence>
<dbReference type="PROSITE" id="PS51257">
    <property type="entry name" value="PROKAR_LIPOPROTEIN"/>
    <property type="match status" value="1"/>
</dbReference>
<evidence type="ECO:0000256" key="4">
    <source>
        <dbReference type="ARBA" id="ARBA00023284"/>
    </source>
</evidence>
<dbReference type="CDD" id="cd02966">
    <property type="entry name" value="TlpA_like_family"/>
    <property type="match status" value="1"/>
</dbReference>
<proteinExistence type="predicted"/>
<dbReference type="InterPro" id="IPR013740">
    <property type="entry name" value="Redoxin"/>
</dbReference>
<keyword evidence="4" id="KW-0676">Redox-active center</keyword>
<feature type="domain" description="Thioredoxin" evidence="5">
    <location>
        <begin position="295"/>
        <end position="436"/>
    </location>
</feature>
<dbReference type="Gene3D" id="3.40.30.10">
    <property type="entry name" value="Glutaredoxin"/>
    <property type="match status" value="1"/>
</dbReference>
<evidence type="ECO:0000256" key="1">
    <source>
        <dbReference type="ARBA" id="ARBA00004196"/>
    </source>
</evidence>